<evidence type="ECO:0000256" key="11">
    <source>
        <dbReference type="ARBA" id="ARBA00022759"/>
    </source>
</evidence>
<organism evidence="15">
    <name type="scientific">marine metagenome</name>
    <dbReference type="NCBI Taxonomy" id="408172"/>
    <lineage>
        <taxon>unclassified sequences</taxon>
        <taxon>metagenomes</taxon>
        <taxon>ecological metagenomes</taxon>
    </lineage>
</organism>
<keyword evidence="8" id="KW-0963">Cytoplasm</keyword>
<evidence type="ECO:0000256" key="3">
    <source>
        <dbReference type="ARBA" id="ARBA00001946"/>
    </source>
</evidence>
<proteinExistence type="inferred from homology"/>
<dbReference type="PANTHER" id="PTHR10954">
    <property type="entry name" value="RIBONUCLEASE H2 SUBUNIT A"/>
    <property type="match status" value="1"/>
</dbReference>
<dbReference type="GO" id="GO:0032299">
    <property type="term" value="C:ribonuclease H2 complex"/>
    <property type="evidence" value="ECO:0007669"/>
    <property type="project" value="TreeGrafter"/>
</dbReference>
<comment type="similarity">
    <text evidence="5">Belongs to the RNase HII family.</text>
</comment>
<dbReference type="GO" id="GO:0003723">
    <property type="term" value="F:RNA binding"/>
    <property type="evidence" value="ECO:0007669"/>
    <property type="project" value="InterPro"/>
</dbReference>
<dbReference type="AlphaFoldDB" id="A0A381QHX9"/>
<evidence type="ECO:0000256" key="6">
    <source>
        <dbReference type="ARBA" id="ARBA00012180"/>
    </source>
</evidence>
<evidence type="ECO:0000256" key="12">
    <source>
        <dbReference type="ARBA" id="ARBA00022801"/>
    </source>
</evidence>
<sequence length="233" mass="25920">MQAEYGSFVAASNPPNLNQERQCWERGESIVAGIDEVGKGAWAGPLTIGAVVLPSTGRVNGIRDSKMLSPTVRERLFDRIGDWATSWSVGHASARECDELGMSDAQRLATHRALDRLPVTPDRVLIDGNWNYIDWLPSTAIVKGDRTCLSIAAASIMAKVVRDHIMSMYSTDFPAYIFEKNKGYPAPQHRMALAGYGPCVIHRKSWAFMDDLPWTDSRRYDRFRIGQGTLFAA</sequence>
<dbReference type="InterPro" id="IPR001352">
    <property type="entry name" value="RNase_HII/HIII"/>
</dbReference>
<comment type="subcellular location">
    <subcellularLocation>
        <location evidence="4">Cytoplasm</location>
    </subcellularLocation>
</comment>
<evidence type="ECO:0000259" key="14">
    <source>
        <dbReference type="PROSITE" id="PS51975"/>
    </source>
</evidence>
<evidence type="ECO:0000256" key="8">
    <source>
        <dbReference type="ARBA" id="ARBA00022490"/>
    </source>
</evidence>
<keyword evidence="13" id="KW-0464">Manganese</keyword>
<evidence type="ECO:0000256" key="5">
    <source>
        <dbReference type="ARBA" id="ARBA00007383"/>
    </source>
</evidence>
<evidence type="ECO:0000256" key="13">
    <source>
        <dbReference type="ARBA" id="ARBA00023211"/>
    </source>
</evidence>
<evidence type="ECO:0000256" key="2">
    <source>
        <dbReference type="ARBA" id="ARBA00001936"/>
    </source>
</evidence>
<dbReference type="HAMAP" id="MF_00052_B">
    <property type="entry name" value="RNase_HII_B"/>
    <property type="match status" value="1"/>
</dbReference>
<keyword evidence="12" id="KW-0378">Hydrolase</keyword>
<dbReference type="EMBL" id="UINC01001372">
    <property type="protein sequence ID" value="SUZ78942.1"/>
    <property type="molecule type" value="Genomic_DNA"/>
</dbReference>
<dbReference type="NCBIfam" id="NF000595">
    <property type="entry name" value="PRK00015.1-3"/>
    <property type="match status" value="1"/>
</dbReference>
<dbReference type="Gene3D" id="3.30.420.10">
    <property type="entry name" value="Ribonuclease H-like superfamily/Ribonuclease H"/>
    <property type="match status" value="1"/>
</dbReference>
<dbReference type="PROSITE" id="PS51975">
    <property type="entry name" value="RNASE_H_2"/>
    <property type="match status" value="1"/>
</dbReference>
<comment type="cofactor">
    <cofactor evidence="2">
        <name>Mn(2+)</name>
        <dbReference type="ChEBI" id="CHEBI:29035"/>
    </cofactor>
</comment>
<dbReference type="InterPro" id="IPR024567">
    <property type="entry name" value="RNase_HII/HIII_dom"/>
</dbReference>
<dbReference type="InterPro" id="IPR022898">
    <property type="entry name" value="RNase_HII"/>
</dbReference>
<keyword evidence="11" id="KW-0255">Endonuclease</keyword>
<protein>
    <recommendedName>
        <fullName evidence="7">Ribonuclease HII</fullName>
        <ecNumber evidence="6">3.1.26.4</ecNumber>
    </recommendedName>
</protein>
<keyword evidence="9" id="KW-0540">Nuclease</keyword>
<feature type="domain" description="RNase H type-2" evidence="14">
    <location>
        <begin position="29"/>
        <end position="218"/>
    </location>
</feature>
<accession>A0A381QHX9</accession>
<dbReference type="InterPro" id="IPR012337">
    <property type="entry name" value="RNaseH-like_sf"/>
</dbReference>
<dbReference type="GO" id="GO:0004523">
    <property type="term" value="F:RNA-DNA hybrid ribonuclease activity"/>
    <property type="evidence" value="ECO:0007669"/>
    <property type="project" value="UniProtKB-EC"/>
</dbReference>
<gene>
    <name evidence="15" type="ORF">METZ01_LOCUS31796</name>
</gene>
<dbReference type="PANTHER" id="PTHR10954:SF18">
    <property type="entry name" value="RIBONUCLEASE HII"/>
    <property type="match status" value="1"/>
</dbReference>
<evidence type="ECO:0000256" key="1">
    <source>
        <dbReference type="ARBA" id="ARBA00000077"/>
    </source>
</evidence>
<dbReference type="GO" id="GO:0005737">
    <property type="term" value="C:cytoplasm"/>
    <property type="evidence" value="ECO:0007669"/>
    <property type="project" value="UniProtKB-SubCell"/>
</dbReference>
<keyword evidence="10" id="KW-0479">Metal-binding</keyword>
<dbReference type="InterPro" id="IPR036397">
    <property type="entry name" value="RNaseH_sf"/>
</dbReference>
<evidence type="ECO:0000256" key="7">
    <source>
        <dbReference type="ARBA" id="ARBA00019179"/>
    </source>
</evidence>
<evidence type="ECO:0000256" key="4">
    <source>
        <dbReference type="ARBA" id="ARBA00004496"/>
    </source>
</evidence>
<comment type="cofactor">
    <cofactor evidence="3">
        <name>Mg(2+)</name>
        <dbReference type="ChEBI" id="CHEBI:18420"/>
    </cofactor>
</comment>
<dbReference type="Pfam" id="PF01351">
    <property type="entry name" value="RNase_HII"/>
    <property type="match status" value="1"/>
</dbReference>
<dbReference type="GO" id="GO:0006298">
    <property type="term" value="P:mismatch repair"/>
    <property type="evidence" value="ECO:0007669"/>
    <property type="project" value="TreeGrafter"/>
</dbReference>
<dbReference type="GO" id="GO:0043137">
    <property type="term" value="P:DNA replication, removal of RNA primer"/>
    <property type="evidence" value="ECO:0007669"/>
    <property type="project" value="TreeGrafter"/>
</dbReference>
<dbReference type="SUPFAM" id="SSF53098">
    <property type="entry name" value="Ribonuclease H-like"/>
    <property type="match status" value="1"/>
</dbReference>
<name>A0A381QHX9_9ZZZZ</name>
<reference evidence="15" key="1">
    <citation type="submission" date="2018-05" db="EMBL/GenBank/DDBJ databases">
        <authorList>
            <person name="Lanie J.A."/>
            <person name="Ng W.-L."/>
            <person name="Kazmierczak K.M."/>
            <person name="Andrzejewski T.M."/>
            <person name="Davidsen T.M."/>
            <person name="Wayne K.J."/>
            <person name="Tettelin H."/>
            <person name="Glass J.I."/>
            <person name="Rusch D."/>
            <person name="Podicherti R."/>
            <person name="Tsui H.-C.T."/>
            <person name="Winkler M.E."/>
        </authorList>
    </citation>
    <scope>NUCLEOTIDE SEQUENCE</scope>
</reference>
<evidence type="ECO:0000256" key="10">
    <source>
        <dbReference type="ARBA" id="ARBA00022723"/>
    </source>
</evidence>
<evidence type="ECO:0000256" key="9">
    <source>
        <dbReference type="ARBA" id="ARBA00022722"/>
    </source>
</evidence>
<dbReference type="EC" id="3.1.26.4" evidence="6"/>
<evidence type="ECO:0000313" key="15">
    <source>
        <dbReference type="EMBL" id="SUZ78942.1"/>
    </source>
</evidence>
<dbReference type="GO" id="GO:0046872">
    <property type="term" value="F:metal ion binding"/>
    <property type="evidence" value="ECO:0007669"/>
    <property type="project" value="UniProtKB-KW"/>
</dbReference>
<dbReference type="CDD" id="cd07182">
    <property type="entry name" value="RNase_HII_bacteria_HII_like"/>
    <property type="match status" value="1"/>
</dbReference>
<comment type="catalytic activity">
    <reaction evidence="1">
        <text>Endonucleolytic cleavage to 5'-phosphomonoester.</text>
        <dbReference type="EC" id="3.1.26.4"/>
    </reaction>
</comment>